<dbReference type="GO" id="GO:0010181">
    <property type="term" value="F:FMN binding"/>
    <property type="evidence" value="ECO:0007669"/>
    <property type="project" value="TreeGrafter"/>
</dbReference>
<dbReference type="Pfam" id="PF03358">
    <property type="entry name" value="FMN_red"/>
    <property type="match status" value="1"/>
</dbReference>
<proteinExistence type="predicted"/>
<evidence type="ECO:0000313" key="5">
    <source>
        <dbReference type="Proteomes" id="UP000680020"/>
    </source>
</evidence>
<evidence type="ECO:0000256" key="2">
    <source>
        <dbReference type="ARBA" id="ARBA00022643"/>
    </source>
</evidence>
<comment type="cofactor">
    <cofactor evidence="1">
        <name>FMN</name>
        <dbReference type="ChEBI" id="CHEBI:58210"/>
    </cofactor>
</comment>
<evidence type="ECO:0000313" key="4">
    <source>
        <dbReference type="EMBL" id="MBS7824107.1"/>
    </source>
</evidence>
<dbReference type="Proteomes" id="UP000680020">
    <property type="component" value="Unassembled WGS sequence"/>
</dbReference>
<dbReference type="InterPro" id="IPR050712">
    <property type="entry name" value="NAD(P)H-dep_reductase"/>
</dbReference>
<dbReference type="GO" id="GO:0005829">
    <property type="term" value="C:cytosol"/>
    <property type="evidence" value="ECO:0007669"/>
    <property type="project" value="TreeGrafter"/>
</dbReference>
<protein>
    <submittedName>
        <fullName evidence="4">NAD(P)H-dependent oxidoreductase</fullName>
    </submittedName>
</protein>
<evidence type="ECO:0000256" key="1">
    <source>
        <dbReference type="ARBA" id="ARBA00001917"/>
    </source>
</evidence>
<dbReference type="AlphaFoldDB" id="A0A162W9E3"/>
<feature type="domain" description="NADPH-dependent FMN reductase-like" evidence="3">
    <location>
        <begin position="4"/>
        <end position="144"/>
    </location>
</feature>
<sequence>MKTIAFVVGSIRQGSLNQQLAVAVSHLLPADYEAVFADLSQLPMYNQDNEAPTPEAVLDFKKVIAASDAVIFVTPEYNRSIPALLKNAIDHGSRPYGSSVWQGKPAGILGTSPGALGTALAQQHLRNILSCLNMPVMSQPDVYLQYHDNTFDTDGHITNDSTKAYLEGWVNQFVEWVKHNG</sequence>
<dbReference type="SUPFAM" id="SSF52218">
    <property type="entry name" value="Flavoproteins"/>
    <property type="match status" value="1"/>
</dbReference>
<organism evidence="4 5">
    <name type="scientific">Wohlfahrtiimonas chitiniclastica</name>
    <dbReference type="NCBI Taxonomy" id="400946"/>
    <lineage>
        <taxon>Bacteria</taxon>
        <taxon>Pseudomonadati</taxon>
        <taxon>Pseudomonadota</taxon>
        <taxon>Gammaproteobacteria</taxon>
        <taxon>Cardiobacteriales</taxon>
        <taxon>Ignatzschineriaceae</taxon>
        <taxon>Wohlfahrtiimonas</taxon>
    </lineage>
</organism>
<dbReference type="PANTHER" id="PTHR30543:SF21">
    <property type="entry name" value="NAD(P)H-DEPENDENT FMN REDUCTASE LOT6"/>
    <property type="match status" value="1"/>
</dbReference>
<evidence type="ECO:0000259" key="3">
    <source>
        <dbReference type="Pfam" id="PF03358"/>
    </source>
</evidence>
<dbReference type="InterPro" id="IPR029039">
    <property type="entry name" value="Flavoprotein-like_sf"/>
</dbReference>
<dbReference type="RefSeq" id="WP_008314243.1">
    <property type="nucleotide sequence ID" value="NZ_CP115969.1"/>
</dbReference>
<dbReference type="EMBL" id="JAGIBU010000001">
    <property type="protein sequence ID" value="MBS7824107.1"/>
    <property type="molecule type" value="Genomic_DNA"/>
</dbReference>
<keyword evidence="2" id="KW-0285">Flavoprotein</keyword>
<dbReference type="InterPro" id="IPR005025">
    <property type="entry name" value="FMN_Rdtase-like_dom"/>
</dbReference>
<accession>A0A162W9E3</accession>
<dbReference type="Gene3D" id="3.40.50.360">
    <property type="match status" value="1"/>
</dbReference>
<keyword evidence="2" id="KW-0288">FMN</keyword>
<comment type="caution">
    <text evidence="4">The sequence shown here is derived from an EMBL/GenBank/DDBJ whole genome shotgun (WGS) entry which is preliminary data.</text>
</comment>
<dbReference type="PANTHER" id="PTHR30543">
    <property type="entry name" value="CHROMATE REDUCTASE"/>
    <property type="match status" value="1"/>
</dbReference>
<gene>
    <name evidence="4" type="ORF">J7561_02670</name>
</gene>
<dbReference type="GO" id="GO:0016491">
    <property type="term" value="F:oxidoreductase activity"/>
    <property type="evidence" value="ECO:0007669"/>
    <property type="project" value="InterPro"/>
</dbReference>
<reference evidence="4" key="1">
    <citation type="submission" date="2021-03" db="EMBL/GenBank/DDBJ databases">
        <title>Identification and antibiotic profiling of Wohlfahrtiimonas chitiniclastica, an underestimated human pathogen.</title>
        <authorList>
            <person name="Kopf A."/>
            <person name="Bunk B."/>
            <person name="Coldewey S."/>
            <person name="Gunzer F."/>
            <person name="Riedel T."/>
            <person name="Schroettner P."/>
        </authorList>
    </citation>
    <scope>NUCLEOTIDE SEQUENCE</scope>
    <source>
        <strain evidence="4">DSM 100917</strain>
    </source>
</reference>
<name>A0A162W9E3_9GAMM</name>